<dbReference type="PANTHER" id="PTHR33048">
    <property type="entry name" value="PTH11-LIKE INTEGRAL MEMBRANE PROTEIN (AFU_ORTHOLOGUE AFUA_5G11245)"/>
    <property type="match status" value="1"/>
</dbReference>
<reference evidence="9 10" key="2">
    <citation type="journal article" date="2013" name="PLoS Genet.">
        <title>Comparative genome structure, secondary metabolite, and effector coding capacity across Cochliobolus pathogens.</title>
        <authorList>
            <person name="Condon B.J."/>
            <person name="Leng Y."/>
            <person name="Wu D."/>
            <person name="Bushley K.E."/>
            <person name="Ohm R.A."/>
            <person name="Otillar R."/>
            <person name="Martin J."/>
            <person name="Schackwitz W."/>
            <person name="Grimwood J."/>
            <person name="MohdZainudin N."/>
            <person name="Xue C."/>
            <person name="Wang R."/>
            <person name="Manning V.A."/>
            <person name="Dhillon B."/>
            <person name="Tu Z.J."/>
            <person name="Steffenson B.J."/>
            <person name="Salamov A."/>
            <person name="Sun H."/>
            <person name="Lowry S."/>
            <person name="LaButti K."/>
            <person name="Han J."/>
            <person name="Copeland A."/>
            <person name="Lindquist E."/>
            <person name="Barry K."/>
            <person name="Schmutz J."/>
            <person name="Baker S.E."/>
            <person name="Ciuffetti L.M."/>
            <person name="Grigoriev I.V."/>
            <person name="Zhong S."/>
            <person name="Turgeon B.G."/>
        </authorList>
    </citation>
    <scope>NUCLEOTIDE SEQUENCE [LARGE SCALE GENOMIC DNA]</scope>
    <source>
        <strain evidence="10">28A</strain>
    </source>
</reference>
<dbReference type="Pfam" id="PF20684">
    <property type="entry name" value="Fung_rhodopsin"/>
    <property type="match status" value="1"/>
</dbReference>
<dbReference type="EMBL" id="KB908626">
    <property type="protein sequence ID" value="EOA85852.1"/>
    <property type="molecule type" value="Genomic_DNA"/>
</dbReference>
<reference evidence="9 10" key="1">
    <citation type="journal article" date="2012" name="PLoS Pathog.">
        <title>Diverse lifestyles and strategies of plant pathogenesis encoded in the genomes of eighteen Dothideomycetes fungi.</title>
        <authorList>
            <person name="Ohm R.A."/>
            <person name="Feau N."/>
            <person name="Henrissat B."/>
            <person name="Schoch C.L."/>
            <person name="Horwitz B.A."/>
            <person name="Barry K.W."/>
            <person name="Condon B.J."/>
            <person name="Copeland A.C."/>
            <person name="Dhillon B."/>
            <person name="Glaser F."/>
            <person name="Hesse C.N."/>
            <person name="Kosti I."/>
            <person name="LaButti K."/>
            <person name="Lindquist E.A."/>
            <person name="Lucas S."/>
            <person name="Salamov A.A."/>
            <person name="Bradshaw R.E."/>
            <person name="Ciuffetti L."/>
            <person name="Hamelin R.C."/>
            <person name="Kema G.H.J."/>
            <person name="Lawrence C."/>
            <person name="Scott J.A."/>
            <person name="Spatafora J.W."/>
            <person name="Turgeon B.G."/>
            <person name="de Wit P.J.G.M."/>
            <person name="Zhong S."/>
            <person name="Goodwin S.B."/>
            <person name="Grigoriev I.V."/>
        </authorList>
    </citation>
    <scope>NUCLEOTIDE SEQUENCE [LARGE SCALE GENOMIC DNA]</scope>
    <source>
        <strain evidence="10">28A</strain>
    </source>
</reference>
<feature type="region of interest" description="Disordered" evidence="6">
    <location>
        <begin position="318"/>
        <end position="370"/>
    </location>
</feature>
<feature type="transmembrane region" description="Helical" evidence="7">
    <location>
        <begin position="86"/>
        <end position="110"/>
    </location>
</feature>
<feature type="compositionally biased region" description="Basic and acidic residues" evidence="6">
    <location>
        <begin position="351"/>
        <end position="364"/>
    </location>
</feature>
<feature type="transmembrane region" description="Helical" evidence="7">
    <location>
        <begin position="168"/>
        <end position="193"/>
    </location>
</feature>
<dbReference type="OrthoDB" id="3936451at2759"/>
<keyword evidence="10" id="KW-1185">Reference proteome</keyword>
<organism evidence="9 10">
    <name type="scientific">Exserohilum turcicum (strain 28A)</name>
    <name type="common">Northern leaf blight fungus</name>
    <name type="synonym">Setosphaeria turcica</name>
    <dbReference type="NCBI Taxonomy" id="671987"/>
    <lineage>
        <taxon>Eukaryota</taxon>
        <taxon>Fungi</taxon>
        <taxon>Dikarya</taxon>
        <taxon>Ascomycota</taxon>
        <taxon>Pezizomycotina</taxon>
        <taxon>Dothideomycetes</taxon>
        <taxon>Pleosporomycetidae</taxon>
        <taxon>Pleosporales</taxon>
        <taxon>Pleosporineae</taxon>
        <taxon>Pleosporaceae</taxon>
        <taxon>Exserohilum</taxon>
    </lineage>
</organism>
<evidence type="ECO:0000256" key="5">
    <source>
        <dbReference type="ARBA" id="ARBA00038359"/>
    </source>
</evidence>
<protein>
    <recommendedName>
        <fullName evidence="8">Rhodopsin domain-containing protein</fullName>
    </recommendedName>
</protein>
<name>R0KCA8_EXST2</name>
<accession>R0KCA8</accession>
<dbReference type="InterPro" id="IPR052337">
    <property type="entry name" value="SAT4-like"/>
</dbReference>
<dbReference type="AlphaFoldDB" id="R0KCA8"/>
<comment type="subcellular location">
    <subcellularLocation>
        <location evidence="1">Membrane</location>
        <topology evidence="1">Multi-pass membrane protein</topology>
    </subcellularLocation>
</comment>
<dbReference type="GeneID" id="19397133"/>
<keyword evidence="3 7" id="KW-1133">Transmembrane helix</keyword>
<dbReference type="eggNOG" id="ENOG502SMC3">
    <property type="taxonomic scope" value="Eukaryota"/>
</dbReference>
<feature type="domain" description="Rhodopsin" evidence="8">
    <location>
        <begin position="27"/>
        <end position="265"/>
    </location>
</feature>
<feature type="transmembrane region" description="Helical" evidence="7">
    <location>
        <begin position="122"/>
        <end position="148"/>
    </location>
</feature>
<sequence>MAVPNRGPELLAVNIVFVTTAVAACLLRCYVRVRMVKAFGLDDWLMVIATLFFIAYTTSSCIGIHHGTGHHHRDLSPDQIKNAKHAWYFCYLFYSVSMVCSKLSIGFLLLRISIRKLHTWIVYMAMLVSVVAGGTFFFVCLFQCYPVSYMWDRISQQGKCVDNTVITILGYVYSIFSIISDFTFAIIPAFMVWHLQLKRRTKIALIPLITMGCVASAAVIARLPFVHFFNSPDFLWSTLDIAIWSTVEQGLAITAGSLATLRPLLFIAMHKLGLSTRNPSAYRPSAYGVSAPLPANGAASGINSKADKLRPDQYKLSATVQTRSSEEDNMHGGKSANWFGTGAPPNSKKSTRLDSADNESERSLRITSSRGSLEDAFQSGIMVSKSFYITDEERGSVVSAPYR</sequence>
<keyword evidence="4 7" id="KW-0472">Membrane</keyword>
<evidence type="ECO:0000256" key="4">
    <source>
        <dbReference type="ARBA" id="ARBA00023136"/>
    </source>
</evidence>
<dbReference type="Proteomes" id="UP000016935">
    <property type="component" value="Unassembled WGS sequence"/>
</dbReference>
<evidence type="ECO:0000256" key="1">
    <source>
        <dbReference type="ARBA" id="ARBA00004141"/>
    </source>
</evidence>
<comment type="similarity">
    <text evidence="5">Belongs to the SAT4 family.</text>
</comment>
<evidence type="ECO:0000313" key="10">
    <source>
        <dbReference type="Proteomes" id="UP000016935"/>
    </source>
</evidence>
<evidence type="ECO:0000256" key="2">
    <source>
        <dbReference type="ARBA" id="ARBA00022692"/>
    </source>
</evidence>
<evidence type="ECO:0000256" key="7">
    <source>
        <dbReference type="SAM" id="Phobius"/>
    </source>
</evidence>
<evidence type="ECO:0000313" key="9">
    <source>
        <dbReference type="EMBL" id="EOA85852.1"/>
    </source>
</evidence>
<dbReference type="PANTHER" id="PTHR33048:SF96">
    <property type="entry name" value="INTEGRAL MEMBRANE PROTEIN"/>
    <property type="match status" value="1"/>
</dbReference>
<gene>
    <name evidence="9" type="ORF">SETTUDRAFT_151651</name>
</gene>
<dbReference type="RefSeq" id="XP_008026444.1">
    <property type="nucleotide sequence ID" value="XM_008028253.1"/>
</dbReference>
<feature type="transmembrane region" description="Helical" evidence="7">
    <location>
        <begin position="205"/>
        <end position="229"/>
    </location>
</feature>
<feature type="transmembrane region" description="Helical" evidence="7">
    <location>
        <begin position="12"/>
        <end position="31"/>
    </location>
</feature>
<dbReference type="PROSITE" id="PS51257">
    <property type="entry name" value="PROKAR_LIPOPROTEIN"/>
    <property type="match status" value="1"/>
</dbReference>
<evidence type="ECO:0000256" key="6">
    <source>
        <dbReference type="SAM" id="MobiDB-lite"/>
    </source>
</evidence>
<dbReference type="InterPro" id="IPR049326">
    <property type="entry name" value="Rhodopsin_dom_fungi"/>
</dbReference>
<evidence type="ECO:0000259" key="8">
    <source>
        <dbReference type="Pfam" id="PF20684"/>
    </source>
</evidence>
<keyword evidence="2 7" id="KW-0812">Transmembrane</keyword>
<proteinExistence type="inferred from homology"/>
<dbReference type="HOGENOM" id="CLU_028200_3_4_1"/>
<feature type="transmembrane region" description="Helical" evidence="7">
    <location>
        <begin position="43"/>
        <end position="66"/>
    </location>
</feature>
<dbReference type="GO" id="GO:0016020">
    <property type="term" value="C:membrane"/>
    <property type="evidence" value="ECO:0007669"/>
    <property type="project" value="UniProtKB-SubCell"/>
</dbReference>
<evidence type="ECO:0000256" key="3">
    <source>
        <dbReference type="ARBA" id="ARBA00022989"/>
    </source>
</evidence>